<comment type="caution">
    <text evidence="2">The sequence shown here is derived from an EMBL/GenBank/DDBJ whole genome shotgun (WGS) entry which is preliminary data.</text>
</comment>
<accession>A0A1X2GTC9</accession>
<dbReference type="OrthoDB" id="19159at2759"/>
<proteinExistence type="predicted"/>
<organism evidence="2 3">
    <name type="scientific">Hesseltinella vesiculosa</name>
    <dbReference type="NCBI Taxonomy" id="101127"/>
    <lineage>
        <taxon>Eukaryota</taxon>
        <taxon>Fungi</taxon>
        <taxon>Fungi incertae sedis</taxon>
        <taxon>Mucoromycota</taxon>
        <taxon>Mucoromycotina</taxon>
        <taxon>Mucoromycetes</taxon>
        <taxon>Mucorales</taxon>
        <taxon>Cunninghamellaceae</taxon>
        <taxon>Hesseltinella</taxon>
    </lineage>
</organism>
<dbReference type="PANTHER" id="PTHR35140:SF1">
    <property type="entry name" value="MITOTIC CHECK POINT PROTEIN BFA1"/>
    <property type="match status" value="1"/>
</dbReference>
<dbReference type="EMBL" id="MCGT01000004">
    <property type="protein sequence ID" value="ORX60288.1"/>
    <property type="molecule type" value="Genomic_DNA"/>
</dbReference>
<feature type="region of interest" description="Disordered" evidence="1">
    <location>
        <begin position="397"/>
        <end position="443"/>
    </location>
</feature>
<gene>
    <name evidence="2" type="ORF">DM01DRAFT_1397373</name>
</gene>
<keyword evidence="3" id="KW-1185">Reference proteome</keyword>
<evidence type="ECO:0000256" key="1">
    <source>
        <dbReference type="SAM" id="MobiDB-lite"/>
    </source>
</evidence>
<dbReference type="PANTHER" id="PTHR35140">
    <property type="entry name" value="MITOTIC CHECK POINT PROTEIN BFA1"/>
    <property type="match status" value="1"/>
</dbReference>
<dbReference type="GO" id="GO:0005096">
    <property type="term" value="F:GTPase activator activity"/>
    <property type="evidence" value="ECO:0007669"/>
    <property type="project" value="InterPro"/>
</dbReference>
<feature type="compositionally biased region" description="Low complexity" evidence="1">
    <location>
        <begin position="408"/>
        <end position="419"/>
    </location>
</feature>
<dbReference type="InterPro" id="IPR034586">
    <property type="entry name" value="Bfa1/Byr4"/>
</dbReference>
<evidence type="ECO:0000313" key="2">
    <source>
        <dbReference type="EMBL" id="ORX60288.1"/>
    </source>
</evidence>
<dbReference type="STRING" id="101127.A0A1X2GTC9"/>
<dbReference type="AlphaFoldDB" id="A0A1X2GTC9"/>
<dbReference type="Proteomes" id="UP000242146">
    <property type="component" value="Unassembled WGS sequence"/>
</dbReference>
<dbReference type="GO" id="GO:1990334">
    <property type="term" value="C:Bfa1-Bub2 complex"/>
    <property type="evidence" value="ECO:0007669"/>
    <property type="project" value="InterPro"/>
</dbReference>
<reference evidence="2 3" key="1">
    <citation type="submission" date="2016-07" db="EMBL/GenBank/DDBJ databases">
        <title>Pervasive Adenine N6-methylation of Active Genes in Fungi.</title>
        <authorList>
            <consortium name="DOE Joint Genome Institute"/>
            <person name="Mondo S.J."/>
            <person name="Dannebaum R.O."/>
            <person name="Kuo R.C."/>
            <person name="Labutti K."/>
            <person name="Haridas S."/>
            <person name="Kuo A."/>
            <person name="Salamov A."/>
            <person name="Ahrendt S.R."/>
            <person name="Lipzen A."/>
            <person name="Sullivan W."/>
            <person name="Andreopoulos W.B."/>
            <person name="Clum A."/>
            <person name="Lindquist E."/>
            <person name="Daum C."/>
            <person name="Ramamoorthy G.K."/>
            <person name="Gryganskyi A."/>
            <person name="Culley D."/>
            <person name="Magnuson J.K."/>
            <person name="James T.Y."/>
            <person name="O'Malley M.A."/>
            <person name="Stajich J.E."/>
            <person name="Spatafora J.W."/>
            <person name="Visel A."/>
            <person name="Grigoriev I.V."/>
        </authorList>
    </citation>
    <scope>NUCLEOTIDE SEQUENCE [LARGE SCALE GENOMIC DNA]</scope>
    <source>
        <strain evidence="2 3">NRRL 3301</strain>
    </source>
</reference>
<feature type="compositionally biased region" description="Low complexity" evidence="1">
    <location>
        <begin position="638"/>
        <end position="657"/>
    </location>
</feature>
<name>A0A1X2GTC9_9FUNG</name>
<feature type="region of interest" description="Disordered" evidence="1">
    <location>
        <begin position="268"/>
        <end position="362"/>
    </location>
</feature>
<feature type="compositionally biased region" description="Low complexity" evidence="1">
    <location>
        <begin position="334"/>
        <end position="358"/>
    </location>
</feature>
<sequence length="717" mass="79278">MDDLTWDGLAIDDTSFVYHSSRGIYQAHSFDKHQRPLMAPNDNDSVLDSSQQSADDLDTYFSDIEDIDIQLSTPPLPLQPSLQQQGRGSVMRLGRHSYHQDQGDWAVDLGIDNHHPPPLCLKTRPERQQVDLDDPFLQAVASPDKEEGTMSQGLNGSLWSPFTSPVLASAPPSDKPALHKKKSVRFKDLEEDDDESMMLGLDVPDTHVFQKPRSTMPRCSTSSSLLPDRRQMLGSYGLPIQFLTPNEKKELGHLAKYVETEQDMDDLFGLDLSAPSSDTKPAQRITPPLPSSSARLARKPPMPSTSSTLRHLSRPTKIPTMRSAAGPPLPPAFSTPEPTTSSKSKTAASTTPKPTSKKQALLSRLTAPTYASSQKMAPQSRKPSAIGPPVRMVFASTTKKQPTSHCYQQQRLRSQPPSSATYQPHQLRHLSRPKPPMPQPRARGKCYGDGTEIDHLDDLALWSKRPPLPPARPTPNAKHKPWRENMKKALIHPGDQQVNNVINDMTYDEKQQKWIGNDDVLYQFPTRPTGTCKKRPALIKNMTPQRKSLSILCAGDMQFDPTTMAWYKKDQQENEEDHCLAHIEDLAVTTGTLSRPGAALQAQALATARSQKPSAMAALPPASYLCRPWSPLTSESTSLSGPSMLASTSSSSSSQLIPSPAPAASAYFTFSATAQQAMLQHEQDHYALFQHWPIYDDSEPMTTPSGHTGPQHCYVLY</sequence>
<feature type="compositionally biased region" description="Polar residues" evidence="1">
    <location>
        <begin position="397"/>
        <end position="407"/>
    </location>
</feature>
<protein>
    <submittedName>
        <fullName evidence="2">Uncharacterized protein</fullName>
    </submittedName>
</protein>
<feature type="region of interest" description="Disordered" evidence="1">
    <location>
        <begin position="637"/>
        <end position="657"/>
    </location>
</feature>
<dbReference type="GO" id="GO:0001100">
    <property type="term" value="P:negative regulation of exit from mitosis"/>
    <property type="evidence" value="ECO:0007669"/>
    <property type="project" value="InterPro"/>
</dbReference>
<evidence type="ECO:0000313" key="3">
    <source>
        <dbReference type="Proteomes" id="UP000242146"/>
    </source>
</evidence>
<dbReference type="GO" id="GO:0044732">
    <property type="term" value="C:mitotic spindle pole body"/>
    <property type="evidence" value="ECO:0007669"/>
    <property type="project" value="TreeGrafter"/>
</dbReference>